<keyword evidence="3" id="KW-0862">Zinc</keyword>
<dbReference type="SMART" id="SM00184">
    <property type="entry name" value="RING"/>
    <property type="match status" value="1"/>
</dbReference>
<dbReference type="PROSITE" id="PS50089">
    <property type="entry name" value="ZF_RING_2"/>
    <property type="match status" value="1"/>
</dbReference>
<evidence type="ECO:0000313" key="6">
    <source>
        <dbReference type="EMBL" id="WAR26411.1"/>
    </source>
</evidence>
<dbReference type="PANTHER" id="PTHR25462:SF229">
    <property type="entry name" value="TRANSCRIPTION INTERMEDIARY FACTOR 1-BETA"/>
    <property type="match status" value="1"/>
</dbReference>
<keyword evidence="1" id="KW-0479">Metal-binding</keyword>
<evidence type="ECO:0000259" key="5">
    <source>
        <dbReference type="PROSITE" id="PS50089"/>
    </source>
</evidence>
<dbReference type="Gene3D" id="3.30.40.10">
    <property type="entry name" value="Zinc/RING finger domain, C3HC4 (zinc finger)"/>
    <property type="match status" value="1"/>
</dbReference>
<dbReference type="SUPFAM" id="SSF57850">
    <property type="entry name" value="RING/U-box"/>
    <property type="match status" value="1"/>
</dbReference>
<evidence type="ECO:0000256" key="3">
    <source>
        <dbReference type="ARBA" id="ARBA00022833"/>
    </source>
</evidence>
<keyword evidence="7" id="KW-1185">Reference proteome</keyword>
<reference evidence="6" key="1">
    <citation type="submission" date="2022-11" db="EMBL/GenBank/DDBJ databases">
        <title>Centuries of genome instability and evolution in soft-shell clam transmissible cancer (bioRxiv).</title>
        <authorList>
            <person name="Hart S.F.M."/>
            <person name="Yonemitsu M.A."/>
            <person name="Giersch R.M."/>
            <person name="Beal B.F."/>
            <person name="Arriagada G."/>
            <person name="Davis B.W."/>
            <person name="Ostrander E.A."/>
            <person name="Goff S.P."/>
            <person name="Metzger M.J."/>
        </authorList>
    </citation>
    <scope>NUCLEOTIDE SEQUENCE</scope>
    <source>
        <strain evidence="6">MELC-2E11</strain>
        <tissue evidence="6">Siphon/mantle</tissue>
    </source>
</reference>
<dbReference type="EMBL" id="CP111025">
    <property type="protein sequence ID" value="WAR26411.1"/>
    <property type="molecule type" value="Genomic_DNA"/>
</dbReference>
<evidence type="ECO:0000313" key="7">
    <source>
        <dbReference type="Proteomes" id="UP001164746"/>
    </source>
</evidence>
<dbReference type="Proteomes" id="UP001164746">
    <property type="component" value="Chromosome 14"/>
</dbReference>
<dbReference type="InterPro" id="IPR013083">
    <property type="entry name" value="Znf_RING/FYVE/PHD"/>
</dbReference>
<evidence type="ECO:0000256" key="4">
    <source>
        <dbReference type="PROSITE-ProRule" id="PRU00175"/>
    </source>
</evidence>
<dbReference type="InterPro" id="IPR001841">
    <property type="entry name" value="Znf_RING"/>
</dbReference>
<dbReference type="PANTHER" id="PTHR25462">
    <property type="entry name" value="BONUS, ISOFORM C-RELATED"/>
    <property type="match status" value="1"/>
</dbReference>
<dbReference type="Pfam" id="PF13445">
    <property type="entry name" value="zf-RING_UBOX"/>
    <property type="match status" value="1"/>
</dbReference>
<protein>
    <submittedName>
        <fullName evidence="6">TRIM3-like protein</fullName>
    </submittedName>
</protein>
<dbReference type="InterPro" id="IPR017907">
    <property type="entry name" value="Znf_RING_CS"/>
</dbReference>
<proteinExistence type="predicted"/>
<evidence type="ECO:0000256" key="1">
    <source>
        <dbReference type="ARBA" id="ARBA00022723"/>
    </source>
</evidence>
<name>A0ABY7G546_MYAAR</name>
<accession>A0ABY7G546</accession>
<dbReference type="InterPro" id="IPR027370">
    <property type="entry name" value="Znf-RING_euk"/>
</dbReference>
<feature type="domain" description="RING-type" evidence="5">
    <location>
        <begin position="52"/>
        <end position="99"/>
    </location>
</feature>
<evidence type="ECO:0000256" key="2">
    <source>
        <dbReference type="ARBA" id="ARBA00022771"/>
    </source>
</evidence>
<gene>
    <name evidence="6" type="ORF">MAR_012115</name>
</gene>
<keyword evidence="2 4" id="KW-0863">Zinc-finger</keyword>
<dbReference type="InterPro" id="IPR047153">
    <property type="entry name" value="TRIM45/56/19-like"/>
</dbReference>
<sequence>MTYNCDRLDCLDNLPRVGTSIRQNIKSLAKLYKLLLAKSTMASSKTNDLLHCSICLEKFQQPRALPCLHTFCHLCLQEFIDTSARKGNLSSGFECPVCRRETLPDVKGGQDRGHHEQWAQLFPINHLIMTLLDEYKGPSTEVYDKHRPLGKSDKSSTVPGFVKDSEPIKNIPVGVVEVTIPTPMSTWGLIMDLPTLPHTTDQDTTIHMDIGATAVGVATVEEVEDEENGEITWYILLS</sequence>
<dbReference type="PROSITE" id="PS00518">
    <property type="entry name" value="ZF_RING_1"/>
    <property type="match status" value="1"/>
</dbReference>
<organism evidence="6 7">
    <name type="scientific">Mya arenaria</name>
    <name type="common">Soft-shell clam</name>
    <dbReference type="NCBI Taxonomy" id="6604"/>
    <lineage>
        <taxon>Eukaryota</taxon>
        <taxon>Metazoa</taxon>
        <taxon>Spiralia</taxon>
        <taxon>Lophotrochozoa</taxon>
        <taxon>Mollusca</taxon>
        <taxon>Bivalvia</taxon>
        <taxon>Autobranchia</taxon>
        <taxon>Heteroconchia</taxon>
        <taxon>Euheterodonta</taxon>
        <taxon>Imparidentia</taxon>
        <taxon>Neoheterodontei</taxon>
        <taxon>Myida</taxon>
        <taxon>Myoidea</taxon>
        <taxon>Myidae</taxon>
        <taxon>Mya</taxon>
    </lineage>
</organism>